<name>A0ABU2Y1S0_9FLAO</name>
<proteinExistence type="predicted"/>
<dbReference type="RefSeq" id="WP_311591916.1">
    <property type="nucleotide sequence ID" value="NZ_JAVRHV010000001.1"/>
</dbReference>
<evidence type="ECO:0000313" key="1">
    <source>
        <dbReference type="EMBL" id="MDT0552091.1"/>
    </source>
</evidence>
<evidence type="ECO:0000313" key="2">
    <source>
        <dbReference type="Proteomes" id="UP001252186"/>
    </source>
</evidence>
<accession>A0ABU2Y1S0</accession>
<comment type="caution">
    <text evidence="1">The sequence shown here is derived from an EMBL/GenBank/DDBJ whole genome shotgun (WGS) entry which is preliminary data.</text>
</comment>
<keyword evidence="2" id="KW-1185">Reference proteome</keyword>
<organism evidence="1 2">
    <name type="scientific">Urechidicola vernalis</name>
    <dbReference type="NCBI Taxonomy" id="3075600"/>
    <lineage>
        <taxon>Bacteria</taxon>
        <taxon>Pseudomonadati</taxon>
        <taxon>Bacteroidota</taxon>
        <taxon>Flavobacteriia</taxon>
        <taxon>Flavobacteriales</taxon>
        <taxon>Flavobacteriaceae</taxon>
        <taxon>Urechidicola</taxon>
    </lineage>
</organism>
<dbReference type="Proteomes" id="UP001252186">
    <property type="component" value="Unassembled WGS sequence"/>
</dbReference>
<protein>
    <submittedName>
        <fullName evidence="1">Uncharacterized protein</fullName>
    </submittedName>
</protein>
<sequence>MNAEVVYQVAKSLPIEEQRELLVMLQKEISISSKTIKNQRQSILTKEIAFEYLIKNVFRKKE</sequence>
<reference evidence="1 2" key="1">
    <citation type="submission" date="2023-09" db="EMBL/GenBank/DDBJ databases">
        <authorList>
            <person name="Rey-Velasco X."/>
        </authorList>
    </citation>
    <scope>NUCLEOTIDE SEQUENCE [LARGE SCALE GENOMIC DNA]</scope>
    <source>
        <strain evidence="1 2">P050</strain>
    </source>
</reference>
<dbReference type="EMBL" id="JAVRHV010000001">
    <property type="protein sequence ID" value="MDT0552091.1"/>
    <property type="molecule type" value="Genomic_DNA"/>
</dbReference>
<gene>
    <name evidence="1" type="ORF">RM519_02425</name>
</gene>